<comment type="subcellular location">
    <subcellularLocation>
        <location evidence="1">Cell membrane</location>
        <topology evidence="1">Multi-pass membrane protein</topology>
    </subcellularLocation>
</comment>
<protein>
    <submittedName>
        <fullName evidence="14">Cytochrome b/b6 domain-containing protein</fullName>
    </submittedName>
</protein>
<feature type="transmembrane region" description="Helical" evidence="12">
    <location>
        <begin position="161"/>
        <end position="185"/>
    </location>
</feature>
<proteinExistence type="inferred from homology"/>
<evidence type="ECO:0000256" key="8">
    <source>
        <dbReference type="ARBA" id="ARBA00022982"/>
    </source>
</evidence>
<keyword evidence="5" id="KW-0349">Heme</keyword>
<dbReference type="InterPro" id="IPR000516">
    <property type="entry name" value="Ni-dep_Hydgase_cyt-B"/>
</dbReference>
<evidence type="ECO:0000256" key="3">
    <source>
        <dbReference type="ARBA" id="ARBA00022448"/>
    </source>
</evidence>
<feature type="transmembrane region" description="Helical" evidence="12">
    <location>
        <begin position="205"/>
        <end position="227"/>
    </location>
</feature>
<evidence type="ECO:0000256" key="11">
    <source>
        <dbReference type="ARBA" id="ARBA00023136"/>
    </source>
</evidence>
<evidence type="ECO:0000256" key="4">
    <source>
        <dbReference type="ARBA" id="ARBA00022475"/>
    </source>
</evidence>
<keyword evidence="4" id="KW-1003">Cell membrane</keyword>
<reference evidence="14 15" key="1">
    <citation type="submission" date="2020-12" db="EMBL/GenBank/DDBJ databases">
        <title>Sphingomonas sp.</title>
        <authorList>
            <person name="Kim M.K."/>
        </authorList>
    </citation>
    <scope>NUCLEOTIDE SEQUENCE [LARGE SCALE GENOMIC DNA]</scope>
    <source>
        <strain evidence="14 15">BT552</strain>
    </source>
</reference>
<dbReference type="Pfam" id="PF01292">
    <property type="entry name" value="Ni_hydr_CYTB"/>
    <property type="match status" value="1"/>
</dbReference>
<feature type="domain" description="Cytochrome b561 bacterial/Ni-hydrogenase" evidence="13">
    <location>
        <begin position="23"/>
        <end position="239"/>
    </location>
</feature>
<evidence type="ECO:0000256" key="12">
    <source>
        <dbReference type="SAM" id="Phobius"/>
    </source>
</evidence>
<dbReference type="InterPro" id="IPR016174">
    <property type="entry name" value="Di-haem_cyt_TM"/>
</dbReference>
<keyword evidence="6 12" id="KW-0812">Transmembrane</keyword>
<keyword evidence="8" id="KW-0249">Electron transport</keyword>
<evidence type="ECO:0000256" key="1">
    <source>
        <dbReference type="ARBA" id="ARBA00004651"/>
    </source>
</evidence>
<keyword evidence="9 12" id="KW-1133">Transmembrane helix</keyword>
<dbReference type="PRINTS" id="PR00161">
    <property type="entry name" value="NIHGNASECYTB"/>
</dbReference>
<keyword evidence="11 12" id="KW-0472">Membrane</keyword>
<keyword evidence="10" id="KW-0408">Iron</keyword>
<accession>A0ABS2DAM4</accession>
<dbReference type="InterPro" id="IPR011577">
    <property type="entry name" value="Cyt_b561_bac/Ni-Hgenase"/>
</dbReference>
<evidence type="ECO:0000313" key="14">
    <source>
        <dbReference type="EMBL" id="MBM6577064.1"/>
    </source>
</evidence>
<feature type="transmembrane region" description="Helical" evidence="12">
    <location>
        <begin position="93"/>
        <end position="114"/>
    </location>
</feature>
<evidence type="ECO:0000256" key="6">
    <source>
        <dbReference type="ARBA" id="ARBA00022692"/>
    </source>
</evidence>
<organism evidence="14 15">
    <name type="scientific">Sphingomonas longa</name>
    <dbReference type="NCBI Taxonomy" id="2778730"/>
    <lineage>
        <taxon>Bacteria</taxon>
        <taxon>Pseudomonadati</taxon>
        <taxon>Pseudomonadota</taxon>
        <taxon>Alphaproteobacteria</taxon>
        <taxon>Sphingomonadales</taxon>
        <taxon>Sphingomonadaceae</taxon>
        <taxon>Sphingomonas</taxon>
    </lineage>
</organism>
<keyword evidence="15" id="KW-1185">Reference proteome</keyword>
<dbReference type="Proteomes" id="UP000763641">
    <property type="component" value="Unassembled WGS sequence"/>
</dbReference>
<sequence>MGPDDQHEAAPPKVAPPGTVIRRHGIATRIWHWVNAVAIFILIGSGLGISNAHPRLYWGRYGANFDAAWAQLPRFPAWITIPASYNLAISRRWHLFFALVLGFGLLAYMIASLLSRHFQRDLKLTRRDLNRGHIWADVKAHLAFRFHDPERPREYNVFQKLSYIGVIFIALPLVILTGIALSPGMDAAWPWVLDLFGGRQSARSLHFIAMTLIALFAVVHLVLVILAGPINEVRSMLTGGWRVPE</sequence>
<evidence type="ECO:0000256" key="5">
    <source>
        <dbReference type="ARBA" id="ARBA00022617"/>
    </source>
</evidence>
<dbReference type="Gene3D" id="1.20.950.20">
    <property type="entry name" value="Transmembrane di-heme cytochromes, Chain C"/>
    <property type="match status" value="1"/>
</dbReference>
<feature type="transmembrane region" description="Helical" evidence="12">
    <location>
        <begin position="30"/>
        <end position="49"/>
    </location>
</feature>
<dbReference type="PANTHER" id="PTHR30485">
    <property type="entry name" value="NI/FE-HYDROGENASE 1 B-TYPE CYTOCHROME SUBUNIT"/>
    <property type="match status" value="1"/>
</dbReference>
<evidence type="ECO:0000313" key="15">
    <source>
        <dbReference type="Proteomes" id="UP000763641"/>
    </source>
</evidence>
<evidence type="ECO:0000256" key="7">
    <source>
        <dbReference type="ARBA" id="ARBA00022723"/>
    </source>
</evidence>
<dbReference type="EMBL" id="JAFEMC010000003">
    <property type="protein sequence ID" value="MBM6577064.1"/>
    <property type="molecule type" value="Genomic_DNA"/>
</dbReference>
<evidence type="ECO:0000256" key="2">
    <source>
        <dbReference type="ARBA" id="ARBA00008622"/>
    </source>
</evidence>
<evidence type="ECO:0000256" key="10">
    <source>
        <dbReference type="ARBA" id="ARBA00023004"/>
    </source>
</evidence>
<name>A0ABS2DAM4_9SPHN</name>
<dbReference type="SUPFAM" id="SSF81342">
    <property type="entry name" value="Transmembrane di-heme cytochromes"/>
    <property type="match status" value="1"/>
</dbReference>
<keyword evidence="3" id="KW-0813">Transport</keyword>
<comment type="caution">
    <text evidence="14">The sequence shown here is derived from an EMBL/GenBank/DDBJ whole genome shotgun (WGS) entry which is preliminary data.</text>
</comment>
<evidence type="ECO:0000256" key="9">
    <source>
        <dbReference type="ARBA" id="ARBA00022989"/>
    </source>
</evidence>
<dbReference type="PANTHER" id="PTHR30485:SF1">
    <property type="entry name" value="CYTOCHROME YDHU-RELATED"/>
    <property type="match status" value="1"/>
</dbReference>
<gene>
    <name evidence="14" type="ORF">ILT43_11845</name>
</gene>
<dbReference type="InterPro" id="IPR051542">
    <property type="entry name" value="Hydrogenase_cytochrome"/>
</dbReference>
<dbReference type="RefSeq" id="WP_204199164.1">
    <property type="nucleotide sequence ID" value="NZ_JAFEMC010000003.1"/>
</dbReference>
<keyword evidence="7" id="KW-0479">Metal-binding</keyword>
<evidence type="ECO:0000259" key="13">
    <source>
        <dbReference type="Pfam" id="PF01292"/>
    </source>
</evidence>
<comment type="similarity">
    <text evidence="2">Belongs to the HupC/HyaC/HydC family.</text>
</comment>